<dbReference type="EMBL" id="HACG01034241">
    <property type="protein sequence ID" value="CEK81106.1"/>
    <property type="molecule type" value="Transcribed_RNA"/>
</dbReference>
<evidence type="ECO:0000313" key="1">
    <source>
        <dbReference type="EMBL" id="CEK81106.1"/>
    </source>
</evidence>
<feature type="non-terminal residue" evidence="1">
    <location>
        <position position="127"/>
    </location>
</feature>
<reference evidence="1" key="1">
    <citation type="submission" date="2014-12" db="EMBL/GenBank/DDBJ databases">
        <title>Insight into the proteome of Arion vulgaris.</title>
        <authorList>
            <person name="Aradska J."/>
            <person name="Bulat T."/>
            <person name="Smidak R."/>
            <person name="Sarate P."/>
            <person name="Gangsoo J."/>
            <person name="Sialana F."/>
            <person name="Bilban M."/>
            <person name="Lubec G."/>
        </authorList>
    </citation>
    <scope>NUCLEOTIDE SEQUENCE</scope>
    <source>
        <tissue evidence="1">Skin</tissue>
    </source>
</reference>
<feature type="non-terminal residue" evidence="1">
    <location>
        <position position="1"/>
    </location>
</feature>
<organism evidence="1">
    <name type="scientific">Arion vulgaris</name>
    <dbReference type="NCBI Taxonomy" id="1028688"/>
    <lineage>
        <taxon>Eukaryota</taxon>
        <taxon>Metazoa</taxon>
        <taxon>Spiralia</taxon>
        <taxon>Lophotrochozoa</taxon>
        <taxon>Mollusca</taxon>
        <taxon>Gastropoda</taxon>
        <taxon>Heterobranchia</taxon>
        <taxon>Euthyneura</taxon>
        <taxon>Panpulmonata</taxon>
        <taxon>Eupulmonata</taxon>
        <taxon>Stylommatophora</taxon>
        <taxon>Helicina</taxon>
        <taxon>Arionoidea</taxon>
        <taxon>Arionidae</taxon>
        <taxon>Arion</taxon>
    </lineage>
</organism>
<protein>
    <submittedName>
        <fullName evidence="1">Uncharacterized protein</fullName>
    </submittedName>
</protein>
<gene>
    <name evidence="1" type="primary">ORF124318</name>
</gene>
<dbReference type="AlphaFoldDB" id="A0A0B7AM90"/>
<sequence length="127" mass="14190">TLQQSFQFPLHSLTPTIYLAPLYALSSNLFSPLSLSSTSSSAPPPYFLFLAPPLSFQQSLQFSPHSNSLLNSHSSTPCLSISHSCLATNVVQHVPYLIKIIIKPYNVHTKHKFFSHILIDVSELYNF</sequence>
<accession>A0A0B7AM90</accession>
<proteinExistence type="predicted"/>
<name>A0A0B7AM90_9EUPU</name>